<dbReference type="OrthoDB" id="49325at2"/>
<sequence length="457" mass="50998">MKKFVVSVLVILSALALFAVTVTPVFDVSGEVGFELLLDESALDINSLVDIDLTVEIPFSTTSGNLSIGLKLNPEVTVGEPEPADWDPDATPIHTHTAKFGYKDMLEFVQYEEEAWLLRYEPNAIKLSDYTVNQFTDAEGALKFGLKKYNLSLELADLKGNEVDKHATGTLAFPEGWIFGAKYDLGISEEIEGFVATAFKFEDKGNNRFSIEGNLSKSPLPGEETVDLVFALLNEEETSPSTVATATNAYRVYVDYKYPVTVDGITLKPHAYFKAQEGLKTVFAPEVAKDTDKKIDWPDAREIGAGFDLEAKVDPFKVGVEDTFKFIFLDMDNPEFKLNLKPYLEYAVEDFKMGVDSKMDFTFADPLEYSITPHLYTVLGIDNLEVAGDLFYFITNPDDEPDANKFAYMANITYTHNVIQTGLHLGNEVWDDDDGAVGAHDLTDLHWYLFLKASVKF</sequence>
<accession>A0A0C7NYC2</accession>
<dbReference type="RefSeq" id="WP_045087741.1">
    <property type="nucleotide sequence ID" value="NZ_LN824141.1"/>
</dbReference>
<gene>
    <name evidence="2" type="ORF">DTL3_0944</name>
</gene>
<dbReference type="EMBL" id="LN824141">
    <property type="protein sequence ID" value="CEP78248.1"/>
    <property type="molecule type" value="Genomic_DNA"/>
</dbReference>
<protein>
    <submittedName>
        <fullName evidence="2">Uncharacterized protein</fullName>
    </submittedName>
</protein>
<reference evidence="3" key="1">
    <citation type="submission" date="2014-11" db="EMBL/GenBank/DDBJ databases">
        <authorList>
            <person name="Wibberg D."/>
        </authorList>
    </citation>
    <scope>NUCLEOTIDE SEQUENCE [LARGE SCALE GENOMIC DNA]</scope>
    <source>
        <strain evidence="3">L3</strain>
    </source>
</reference>
<organism evidence="2 3">
    <name type="scientific">Defluviitoga tunisiensis</name>
    <dbReference type="NCBI Taxonomy" id="1006576"/>
    <lineage>
        <taxon>Bacteria</taxon>
        <taxon>Thermotogati</taxon>
        <taxon>Thermotogota</taxon>
        <taxon>Thermotogae</taxon>
        <taxon>Petrotogales</taxon>
        <taxon>Petrotogaceae</taxon>
        <taxon>Defluviitoga</taxon>
    </lineage>
</organism>
<dbReference type="KEGG" id="dtn:DTL3_0944"/>
<name>A0A0C7NYC2_DEFTU</name>
<proteinExistence type="predicted"/>
<keyword evidence="1" id="KW-0732">Signal</keyword>
<evidence type="ECO:0000313" key="3">
    <source>
        <dbReference type="Proteomes" id="UP000032809"/>
    </source>
</evidence>
<evidence type="ECO:0000313" key="2">
    <source>
        <dbReference type="EMBL" id="CEP78248.1"/>
    </source>
</evidence>
<feature type="chain" id="PRO_5002203805" evidence="1">
    <location>
        <begin position="20"/>
        <end position="457"/>
    </location>
</feature>
<feature type="signal peptide" evidence="1">
    <location>
        <begin position="1"/>
        <end position="19"/>
    </location>
</feature>
<evidence type="ECO:0000256" key="1">
    <source>
        <dbReference type="SAM" id="SignalP"/>
    </source>
</evidence>
<keyword evidence="3" id="KW-1185">Reference proteome</keyword>
<dbReference type="HOGENOM" id="CLU_616561_0_0_0"/>
<dbReference type="Proteomes" id="UP000032809">
    <property type="component" value="Chromosome I"/>
</dbReference>
<dbReference type="AlphaFoldDB" id="A0A0C7NYC2"/>